<gene>
    <name evidence="4" type="ORF">EOT10_11710</name>
</gene>
<sequence>MDAEVLDRVIPSDLRQRLGRCADLAPVPLTGPLDTPEARAVLAGAELLITGWGCPQLTEDVLAHAPRLRAVVHAAGSVKPVVTDALWDRPGVTVSSAADANAGPVVAFTLAAITFAAKKALPVAARYAGGWPGFTEREGADGRVVGIIGASRIGRRVIAGLRASDAGYRILLTDPYVGKEEAAALGAELVELAELCRRSSVVSVHAPQLPETRGMLGEEMLKLVPDGGVVVNTARGSIVDTEALTRECAAGRLDAFLDVTDPEPLPPDHPLLALPNVLVTPHMAGAQGSEVRRLGQYAVEEAERFARGEELLGKLVREDLARLA</sequence>
<evidence type="ECO:0000256" key="1">
    <source>
        <dbReference type="ARBA" id="ARBA00023002"/>
    </source>
</evidence>
<reference evidence="4 5" key="1">
    <citation type="submission" date="2019-01" db="EMBL/GenBank/DDBJ databases">
        <title>Genome sequences of Streptomyces and Rhizobium isolates collected from root and soil.</title>
        <authorList>
            <person name="Chhettri S."/>
            <person name="Sevigny J.L."/>
            <person name="Sen A."/>
            <person name="Ennis N."/>
            <person name="Tisa L."/>
        </authorList>
    </citation>
    <scope>NUCLEOTIDE SEQUENCE [LARGE SCALE GENOMIC DNA]</scope>
    <source>
        <strain evidence="4 5">San01</strain>
    </source>
</reference>
<dbReference type="SUPFAM" id="SSF51735">
    <property type="entry name" value="NAD(P)-binding Rossmann-fold domains"/>
    <property type="match status" value="1"/>
</dbReference>
<comment type="caution">
    <text evidence="4">The sequence shown here is derived from an EMBL/GenBank/DDBJ whole genome shotgun (WGS) entry which is preliminary data.</text>
</comment>
<dbReference type="CDD" id="cd12167">
    <property type="entry name" value="2-Hacid_dh_8"/>
    <property type="match status" value="1"/>
</dbReference>
<dbReference type="InterPro" id="IPR050223">
    <property type="entry name" value="D-isomer_2-hydroxyacid_DH"/>
</dbReference>
<name>A0A437PVW6_9ACTN</name>
<dbReference type="InterPro" id="IPR006140">
    <property type="entry name" value="D-isomer_DH_NAD-bd"/>
</dbReference>
<feature type="domain" description="D-isomer specific 2-hydroxyacid dehydrogenase NAD-binding" evidence="3">
    <location>
        <begin position="129"/>
        <end position="284"/>
    </location>
</feature>
<dbReference type="InterPro" id="IPR029753">
    <property type="entry name" value="D-isomer_DH_CS"/>
</dbReference>
<dbReference type="GO" id="GO:0051287">
    <property type="term" value="F:NAD binding"/>
    <property type="evidence" value="ECO:0007669"/>
    <property type="project" value="InterPro"/>
</dbReference>
<dbReference type="RefSeq" id="WP_127828224.1">
    <property type="nucleotide sequence ID" value="NZ_RZYA01000004.1"/>
</dbReference>
<evidence type="ECO:0000256" key="2">
    <source>
        <dbReference type="ARBA" id="ARBA00023027"/>
    </source>
</evidence>
<keyword evidence="1" id="KW-0560">Oxidoreductase</keyword>
<dbReference type="Gene3D" id="3.40.50.720">
    <property type="entry name" value="NAD(P)-binding Rossmann-like Domain"/>
    <property type="match status" value="2"/>
</dbReference>
<dbReference type="GO" id="GO:0005829">
    <property type="term" value="C:cytosol"/>
    <property type="evidence" value="ECO:0007669"/>
    <property type="project" value="TreeGrafter"/>
</dbReference>
<dbReference type="AlphaFoldDB" id="A0A437PVW6"/>
<evidence type="ECO:0000259" key="3">
    <source>
        <dbReference type="Pfam" id="PF02826"/>
    </source>
</evidence>
<proteinExistence type="predicted"/>
<keyword evidence="2" id="KW-0520">NAD</keyword>
<dbReference type="PANTHER" id="PTHR10996:SF178">
    <property type="entry name" value="2-HYDROXYACID DEHYDROGENASE YGL185C-RELATED"/>
    <property type="match status" value="1"/>
</dbReference>
<evidence type="ECO:0000313" key="5">
    <source>
        <dbReference type="Proteomes" id="UP000283128"/>
    </source>
</evidence>
<dbReference type="Proteomes" id="UP000283128">
    <property type="component" value="Unassembled WGS sequence"/>
</dbReference>
<dbReference type="PANTHER" id="PTHR10996">
    <property type="entry name" value="2-HYDROXYACID DEHYDROGENASE-RELATED"/>
    <property type="match status" value="1"/>
</dbReference>
<organism evidence="4 5">
    <name type="scientific">Streptomyces antnestii</name>
    <dbReference type="NCBI Taxonomy" id="2494256"/>
    <lineage>
        <taxon>Bacteria</taxon>
        <taxon>Bacillati</taxon>
        <taxon>Actinomycetota</taxon>
        <taxon>Actinomycetes</taxon>
        <taxon>Kitasatosporales</taxon>
        <taxon>Streptomycetaceae</taxon>
        <taxon>Streptomyces</taxon>
    </lineage>
</organism>
<dbReference type="EMBL" id="RZYA01000004">
    <property type="protein sequence ID" value="RVU26401.1"/>
    <property type="molecule type" value="Genomic_DNA"/>
</dbReference>
<dbReference type="GO" id="GO:0016618">
    <property type="term" value="F:hydroxypyruvate reductase [NAD(P)H] activity"/>
    <property type="evidence" value="ECO:0007669"/>
    <property type="project" value="TreeGrafter"/>
</dbReference>
<dbReference type="GO" id="GO:0030267">
    <property type="term" value="F:glyoxylate reductase (NADPH) activity"/>
    <property type="evidence" value="ECO:0007669"/>
    <property type="project" value="TreeGrafter"/>
</dbReference>
<dbReference type="Pfam" id="PF02826">
    <property type="entry name" value="2-Hacid_dh_C"/>
    <property type="match status" value="1"/>
</dbReference>
<dbReference type="OrthoDB" id="4324715at2"/>
<accession>A0A437PVW6</accession>
<dbReference type="SUPFAM" id="SSF52283">
    <property type="entry name" value="Formate/glycerate dehydrogenase catalytic domain-like"/>
    <property type="match status" value="1"/>
</dbReference>
<evidence type="ECO:0000313" key="4">
    <source>
        <dbReference type="EMBL" id="RVU26401.1"/>
    </source>
</evidence>
<dbReference type="InterPro" id="IPR036291">
    <property type="entry name" value="NAD(P)-bd_dom_sf"/>
</dbReference>
<dbReference type="PROSITE" id="PS00671">
    <property type="entry name" value="D_2_HYDROXYACID_DH_3"/>
    <property type="match status" value="1"/>
</dbReference>
<keyword evidence="5" id="KW-1185">Reference proteome</keyword>
<protein>
    <submittedName>
        <fullName evidence="4">Hydroxyacid dehydrogenase</fullName>
    </submittedName>
</protein>